<dbReference type="EMBL" id="CP024785">
    <property type="protein sequence ID" value="AUB35984.1"/>
    <property type="molecule type" value="Genomic_DNA"/>
</dbReference>
<accession>A0A2K8SKJ0</accession>
<dbReference type="Proteomes" id="UP000232003">
    <property type="component" value="Chromosome"/>
</dbReference>
<gene>
    <name evidence="2" type="ORF">COO91_01877</name>
</gene>
<evidence type="ECO:0000313" key="3">
    <source>
        <dbReference type="Proteomes" id="UP000232003"/>
    </source>
</evidence>
<dbReference type="KEGG" id="nfl:COO91_01877"/>
<proteinExistence type="predicted"/>
<protein>
    <recommendedName>
        <fullName evidence="4">DUF2335 domain-containing protein</fullName>
    </recommendedName>
</protein>
<organism evidence="2 3">
    <name type="scientific">Nostoc flagelliforme CCNUN1</name>
    <dbReference type="NCBI Taxonomy" id="2038116"/>
    <lineage>
        <taxon>Bacteria</taxon>
        <taxon>Bacillati</taxon>
        <taxon>Cyanobacteriota</taxon>
        <taxon>Cyanophyceae</taxon>
        <taxon>Nostocales</taxon>
        <taxon>Nostocaceae</taxon>
        <taxon>Nostoc</taxon>
    </lineage>
</organism>
<evidence type="ECO:0008006" key="4">
    <source>
        <dbReference type="Google" id="ProtNLM"/>
    </source>
</evidence>
<feature type="transmembrane region" description="Helical" evidence="1">
    <location>
        <begin position="91"/>
        <end position="110"/>
    </location>
</feature>
<feature type="transmembrane region" description="Helical" evidence="1">
    <location>
        <begin position="62"/>
        <end position="85"/>
    </location>
</feature>
<dbReference type="AlphaFoldDB" id="A0A2K8SKJ0"/>
<keyword evidence="1" id="KW-0812">Transmembrane</keyword>
<reference evidence="2 3" key="1">
    <citation type="submission" date="2017-11" db="EMBL/GenBank/DDBJ databases">
        <title>Complete genome of a free-living desiccation-tolerant cyanobacterium and its photosynthetic adaptation to extreme terrestrial habitat.</title>
        <authorList>
            <person name="Shang J."/>
        </authorList>
    </citation>
    <scope>NUCLEOTIDE SEQUENCE [LARGE SCALE GENOMIC DNA]</scope>
    <source>
        <strain evidence="2 3">CCNUN1</strain>
    </source>
</reference>
<evidence type="ECO:0000313" key="2">
    <source>
        <dbReference type="EMBL" id="AUB35984.1"/>
    </source>
</evidence>
<keyword evidence="1" id="KW-1133">Transmembrane helix</keyword>
<sequence>MIELSEALTILATSPVAKDREAISRLEKVAEEDIKTIVQRLSNQSLLVESVQFDSIEQSRKLVRGLIVATGLMCGGISCLITIWFKPSVALAVTPIGFITGAAAQSIALANEARKSNKIE</sequence>
<evidence type="ECO:0000256" key="1">
    <source>
        <dbReference type="SAM" id="Phobius"/>
    </source>
</evidence>
<keyword evidence="1" id="KW-0472">Membrane</keyword>
<name>A0A2K8SKJ0_9NOSO</name>
<keyword evidence="3" id="KW-1185">Reference proteome</keyword>